<sequence length="1249" mass="133360">MKIKILSSGLQLLLCLISFTVLAQQPKLEWAQRWNSEGNVYESAVDVAVDAAGNSYVTGTSAGTTGPSGILTIKYSPTGEQLWVKFDEVFFHDPILLAVDNQGGVYLTGSIVDSTIEVGEGGQSVIVDILTVRYDAVTGEQTWASRFGTVGDNDSPRAIEVDNKGGVYVTGTSSVFDVANNFTTIRYDAATGAQTWVSRYDSPGDNQDFAVDLAIDDQGGVYVTGNSSRGDTTVYISTVHYDAASGAESWTNLYDVPGSNEGASAIAVDNQGGVYVTGEQRSNDFSVVDFITFRLEATSGERAWASNFDGPNGNFDSPIDIAVDNQGGVYVTGNSTSSDFANRDYATVRYNAATGEETWASFYNSSENSSDRATALAVDTLGGVFVTGFSNNSEQTNQDYATIRYDATTGEQSWLSTYDGPRELPNESPDLARDIAIDNQGGVIVTGESYADYGTVRYDATTGEQVWAQIYNVRENLNEFAIAVAVDAEGNSYVTGIRKVGFGWVVTVKYTPSGEELWVAQFSFDRTSGIAVDNQGGVYVTGVYFNLDNFSYDYATIRYDAATGEQSWISFYNGPAINFADHVRAIAADSAGGVYVTGFSYNEDFTTDYATVRYEAATGEQTWASRYSGPEGTSMDSAAAITIDEQGGVYVTGVSAIDSTNTAFATVRYEASTGEENWASRYDKAGSADVATAITTDNAGGIYVTGYSGSADGGFDFTSVRYNAATGAESWVSNYSGQNSSDDRAIAIAADTAGGVYVTGTSIAGNTSDYATLRYDAATGEECWVSRYDGSTSSRDSAAAIAVDNAGGVYVTGVSYDANQQGDFATVRYDATTGEQVWAERYGSPQSQEDVAVDMALDREENLIITGYSYSPETLYDFLTVKYSQCLPLAKANITGNTNAAVGTSNSAYSISTLGATSYTWAITDIDGNAYTDFRGQGAGAIIVDWPEEPNVYKLSVVSGAAESCEAQTSVRYVHVYDSEAGYVSGGGWSDSPTNAGYELMRQGGMLYWGFVARYTGEERVQGSTLMILDTGPAIFRSTSVEDGSLVISGNRAFFKGTGILFHQRGLDSDRDDRQFGYLIAATDGQLGFSSSPDQLRLRVWVIEEDGTEGAVVYDNQVGCSSANLDLNAPACSAIDRGDIIINKPRSNSLSSAISQNAVVESATQDLQAYPTAFSGRTTLSFATASEAGYTLELYDLKGALVRSIAAGQTEAGKRYEHELSADGLSRGMYLVRLSTGDEVQAVKVVVER</sequence>
<dbReference type="NCBIfam" id="TIGR02608">
    <property type="entry name" value="delta_60_rpt"/>
    <property type="match status" value="1"/>
</dbReference>
<dbReference type="AlphaFoldDB" id="A0A1I2Y8G5"/>
<dbReference type="InterPro" id="IPR015943">
    <property type="entry name" value="WD40/YVTN_repeat-like_dom_sf"/>
</dbReference>
<dbReference type="InterPro" id="IPR011042">
    <property type="entry name" value="6-blade_b-propeller_TolB-like"/>
</dbReference>
<dbReference type="InterPro" id="IPR010620">
    <property type="entry name" value="SBBP_repeat"/>
</dbReference>
<gene>
    <name evidence="2" type="ORF">SAMN05421739_107112</name>
</gene>
<name>A0A1I2Y8G5_9BACT</name>
<dbReference type="NCBIfam" id="TIGR04183">
    <property type="entry name" value="Por_Secre_tail"/>
    <property type="match status" value="1"/>
</dbReference>
<dbReference type="EMBL" id="FOOT01000007">
    <property type="protein sequence ID" value="SFH21639.1"/>
    <property type="molecule type" value="Genomic_DNA"/>
</dbReference>
<keyword evidence="1" id="KW-0732">Signal</keyword>
<dbReference type="SUPFAM" id="SSF50998">
    <property type="entry name" value="Quinoprotein alcohol dehydrogenase-like"/>
    <property type="match status" value="2"/>
</dbReference>
<accession>A0A1I2Y8G5</accession>
<keyword evidence="3" id="KW-1185">Reference proteome</keyword>
<dbReference type="PANTHER" id="PTHR35580:SF1">
    <property type="entry name" value="PHYTASE-LIKE DOMAIN-CONTAINING PROTEIN"/>
    <property type="match status" value="1"/>
</dbReference>
<proteinExistence type="predicted"/>
<feature type="chain" id="PRO_5011733269" evidence="1">
    <location>
        <begin position="24"/>
        <end position="1249"/>
    </location>
</feature>
<dbReference type="InterPro" id="IPR011047">
    <property type="entry name" value="Quinoprotein_ADH-like_sf"/>
</dbReference>
<protein>
    <submittedName>
        <fullName evidence="2">Delta-60 repeat domain-containing protein/Por secretion system C-terminal sorting domain-containing protein</fullName>
    </submittedName>
</protein>
<evidence type="ECO:0000313" key="2">
    <source>
        <dbReference type="EMBL" id="SFH21639.1"/>
    </source>
</evidence>
<dbReference type="Gene3D" id="2.130.10.10">
    <property type="entry name" value="YVTN repeat-like/Quinoprotein amine dehydrogenase"/>
    <property type="match status" value="1"/>
</dbReference>
<dbReference type="RefSeq" id="WP_092104551.1">
    <property type="nucleotide sequence ID" value="NZ_FOOT01000007.1"/>
</dbReference>
<dbReference type="PANTHER" id="PTHR35580">
    <property type="entry name" value="CELL SURFACE GLYCOPROTEIN (S-LAYER PROTEIN)-LIKE PROTEIN"/>
    <property type="match status" value="1"/>
</dbReference>
<dbReference type="Gene3D" id="2.120.10.30">
    <property type="entry name" value="TolB, C-terminal domain"/>
    <property type="match status" value="2"/>
</dbReference>
<dbReference type="Proteomes" id="UP000198724">
    <property type="component" value="Unassembled WGS sequence"/>
</dbReference>
<dbReference type="SUPFAM" id="SSF63829">
    <property type="entry name" value="Calcium-dependent phosphotriesterase"/>
    <property type="match status" value="1"/>
</dbReference>
<dbReference type="Pfam" id="PF06739">
    <property type="entry name" value="SBBP"/>
    <property type="match status" value="2"/>
</dbReference>
<feature type="signal peptide" evidence="1">
    <location>
        <begin position="1"/>
        <end position="23"/>
    </location>
</feature>
<dbReference type="InterPro" id="IPR052918">
    <property type="entry name" value="Motility_Chemotaxis_Reg"/>
</dbReference>
<dbReference type="SUPFAM" id="SSF101898">
    <property type="entry name" value="NHL repeat"/>
    <property type="match status" value="1"/>
</dbReference>
<organism evidence="2 3">
    <name type="scientific">Pontibacter chinhatensis</name>
    <dbReference type="NCBI Taxonomy" id="1436961"/>
    <lineage>
        <taxon>Bacteria</taxon>
        <taxon>Pseudomonadati</taxon>
        <taxon>Bacteroidota</taxon>
        <taxon>Cytophagia</taxon>
        <taxon>Cytophagales</taxon>
        <taxon>Hymenobacteraceae</taxon>
        <taxon>Pontibacter</taxon>
    </lineage>
</organism>
<dbReference type="InterPro" id="IPR026444">
    <property type="entry name" value="Secre_tail"/>
</dbReference>
<evidence type="ECO:0000313" key="3">
    <source>
        <dbReference type="Proteomes" id="UP000198724"/>
    </source>
</evidence>
<dbReference type="OrthoDB" id="9811934at2"/>
<dbReference type="STRING" id="1436961.SAMN05421739_107112"/>
<dbReference type="InterPro" id="IPR013431">
    <property type="entry name" value="Delta_60_rpt"/>
</dbReference>
<reference evidence="3" key="1">
    <citation type="submission" date="2016-10" db="EMBL/GenBank/DDBJ databases">
        <authorList>
            <person name="Varghese N."/>
            <person name="Submissions S."/>
        </authorList>
    </citation>
    <scope>NUCLEOTIDE SEQUENCE [LARGE SCALE GENOMIC DNA]</scope>
    <source>
        <strain evidence="3">LP51</strain>
    </source>
</reference>
<evidence type="ECO:0000256" key="1">
    <source>
        <dbReference type="SAM" id="SignalP"/>
    </source>
</evidence>